<dbReference type="Pfam" id="PF04606">
    <property type="entry name" value="Ogr_Delta"/>
    <property type="match status" value="1"/>
</dbReference>
<gene>
    <name evidence="3" type="ORF">BECKFM1743A_GA0114220_100038</name>
    <name evidence="5" type="ORF">BECKFM1743B_GA0114221_100038</name>
    <name evidence="4" type="ORF">BECKFM1743C_GA0114222_100038</name>
</gene>
<evidence type="ECO:0000256" key="1">
    <source>
        <dbReference type="SAM" id="MobiDB-lite"/>
    </source>
</evidence>
<accession>A0A450VLE0</accession>
<dbReference type="EMBL" id="CAADEZ010000003">
    <property type="protein sequence ID" value="VFJ42952.1"/>
    <property type="molecule type" value="Genomic_DNA"/>
</dbReference>
<evidence type="ECO:0000313" key="5">
    <source>
        <dbReference type="EMBL" id="VFK05636.1"/>
    </source>
</evidence>
<name>A0A450VLE0_9GAMM</name>
<evidence type="ECO:0000259" key="2">
    <source>
        <dbReference type="Pfam" id="PF04606"/>
    </source>
</evidence>
<feature type="region of interest" description="Disordered" evidence="1">
    <location>
        <begin position="59"/>
        <end position="95"/>
    </location>
</feature>
<feature type="domain" description="Zinc finger Ogr/Delta-type" evidence="2">
    <location>
        <begin position="6"/>
        <end position="57"/>
    </location>
</feature>
<dbReference type="InterPro" id="IPR007684">
    <property type="entry name" value="Znf_Ogr/Delta"/>
</dbReference>
<proteinExistence type="predicted"/>
<sequence length="122" mass="13637">MAHRVTCPHCKSAARITSSKDITRDIEGDFAKELYCVCTNPACNCRFVATSSFSHYLIPPKDMRDEDNREPIPDRPLTRPPSEVDPVEPQDPEKAIGQAVLKWIGANLLPQQQQQQPPQIAA</sequence>
<evidence type="ECO:0000313" key="4">
    <source>
        <dbReference type="EMBL" id="VFJ43615.1"/>
    </source>
</evidence>
<dbReference type="AlphaFoldDB" id="A0A450VLE0"/>
<dbReference type="EMBL" id="CAADFL010000003">
    <property type="protein sequence ID" value="VFK05636.1"/>
    <property type="molecule type" value="Genomic_DNA"/>
</dbReference>
<protein>
    <submittedName>
        <fullName evidence="5">Ogr/Delta-like zinc finger</fullName>
    </submittedName>
</protein>
<organism evidence="5">
    <name type="scientific">Candidatus Kentrum sp. FM</name>
    <dbReference type="NCBI Taxonomy" id="2126340"/>
    <lineage>
        <taxon>Bacteria</taxon>
        <taxon>Pseudomonadati</taxon>
        <taxon>Pseudomonadota</taxon>
        <taxon>Gammaproteobacteria</taxon>
        <taxon>Candidatus Kentrum</taxon>
    </lineage>
</organism>
<evidence type="ECO:0000313" key="3">
    <source>
        <dbReference type="EMBL" id="VFJ42952.1"/>
    </source>
</evidence>
<dbReference type="EMBL" id="CAADFA010000003">
    <property type="protein sequence ID" value="VFJ43615.1"/>
    <property type="molecule type" value="Genomic_DNA"/>
</dbReference>
<reference evidence="5" key="1">
    <citation type="submission" date="2019-02" db="EMBL/GenBank/DDBJ databases">
        <authorList>
            <person name="Gruber-Vodicka R. H."/>
            <person name="Seah K. B. B."/>
        </authorList>
    </citation>
    <scope>NUCLEOTIDE SEQUENCE</scope>
    <source>
        <strain evidence="3">BECK_BZ163</strain>
        <strain evidence="5">BECK_BZ164</strain>
        <strain evidence="4">BECK_BZ165</strain>
    </source>
</reference>
<feature type="compositionally biased region" description="Basic and acidic residues" evidence="1">
    <location>
        <begin position="61"/>
        <end position="77"/>
    </location>
</feature>